<gene>
    <name evidence="6" type="ORF">FVE85_1027</name>
</gene>
<sequence length="574" mass="64992">MPERSSVGALGSTVQAVVGSHAADKRVAEDATLRPVPSSFRKEMTPQGRSAWMVVIGAVGITFAGVAAGKLPVWSILLGFAVLGEGAAVVLDVLASWRRAAAAKRRKAAPAQQRSTDGKYTWQQVAQHCTEESAWIAVRGKVYDVTDFVDSHPGGRELLLLCCGRDATDLFVSYHPFTKKPEQVLKKFLIGDMVTYEHPVYPVDSGFYETMCKRVKEHLDEQNIDHKNVITSFAKMMPAYVMGAFAFVAAYLRPDLPLAWRAVCAILFGIGCQGIPLTGWMHDSSHASIGHSEWWWYLIGRISLDWIAGSSMVSWRNQHVIGHHVYTNVMGADPDLPMTKEGDPRRIAPSQFWASVYKYQYVYMPVLYGVLGLKSRYQDVFEIFSAHTNGPIRVNPISVQDNVRQFASKSFWAFFRFVVPHVFFQLPWKEHILLFLCSEFVTGYWLAYNFQVSHVTTVADWYESHVDQRDSEPVHTLVEKEWAHTQLYTTIDYGHNNFLATYLSGGLNYQTIHHLLPTVSQHLYPQLTPIVMDECKKRGLPYNVFRTYREAISAHIEHLKIMGQEGRKPELKLE</sequence>
<feature type="transmembrane region" description="Helical" evidence="4">
    <location>
        <begin position="233"/>
        <end position="252"/>
    </location>
</feature>
<evidence type="ECO:0000256" key="3">
    <source>
        <dbReference type="ARBA" id="ARBA00023004"/>
    </source>
</evidence>
<keyword evidence="1" id="KW-0349">Heme</keyword>
<dbReference type="GO" id="GO:0006636">
    <property type="term" value="P:unsaturated fatty acid biosynthetic process"/>
    <property type="evidence" value="ECO:0007669"/>
    <property type="project" value="UniProtKB-ARBA"/>
</dbReference>
<dbReference type="OrthoDB" id="260519at2759"/>
<evidence type="ECO:0000256" key="4">
    <source>
        <dbReference type="SAM" id="Phobius"/>
    </source>
</evidence>
<dbReference type="GO" id="GO:0020037">
    <property type="term" value="F:heme binding"/>
    <property type="evidence" value="ECO:0007669"/>
    <property type="project" value="InterPro"/>
</dbReference>
<keyword evidence="7" id="KW-1185">Reference proteome</keyword>
<organism evidence="6 7">
    <name type="scientific">Porphyridium purpureum</name>
    <name type="common">Red alga</name>
    <name type="synonym">Porphyridium cruentum</name>
    <dbReference type="NCBI Taxonomy" id="35688"/>
    <lineage>
        <taxon>Eukaryota</taxon>
        <taxon>Rhodophyta</taxon>
        <taxon>Bangiophyceae</taxon>
        <taxon>Porphyridiales</taxon>
        <taxon>Porphyridiaceae</taxon>
        <taxon>Porphyridium</taxon>
    </lineage>
</organism>
<proteinExistence type="predicted"/>
<dbReference type="EMBL" id="VRMN01000002">
    <property type="protein sequence ID" value="KAA8497298.1"/>
    <property type="molecule type" value="Genomic_DNA"/>
</dbReference>
<evidence type="ECO:0000313" key="6">
    <source>
        <dbReference type="EMBL" id="KAA8497298.1"/>
    </source>
</evidence>
<protein>
    <submittedName>
        <fullName evidence="6">Delta(5) fatty acid desaturase A</fullName>
    </submittedName>
</protein>
<dbReference type="Proteomes" id="UP000324585">
    <property type="component" value="Unassembled WGS sequence"/>
</dbReference>
<dbReference type="Pfam" id="PF00173">
    <property type="entry name" value="Cyt-b5"/>
    <property type="match status" value="1"/>
</dbReference>
<dbReference type="GO" id="GO:0016020">
    <property type="term" value="C:membrane"/>
    <property type="evidence" value="ECO:0007669"/>
    <property type="project" value="TreeGrafter"/>
</dbReference>
<evidence type="ECO:0000259" key="5">
    <source>
        <dbReference type="PROSITE" id="PS50255"/>
    </source>
</evidence>
<dbReference type="PROSITE" id="PS00191">
    <property type="entry name" value="CYTOCHROME_B5_1"/>
    <property type="match status" value="1"/>
</dbReference>
<dbReference type="InterPro" id="IPR018506">
    <property type="entry name" value="Cyt_B5_heme-BS"/>
</dbReference>
<feature type="transmembrane region" description="Helical" evidence="4">
    <location>
        <begin position="50"/>
        <end position="68"/>
    </location>
</feature>
<dbReference type="GO" id="GO:0016717">
    <property type="term" value="F:oxidoreductase activity, acting on paired donors, with oxidation of a pair of donors resulting in the reduction of molecular oxygen to two molecules of water"/>
    <property type="evidence" value="ECO:0007669"/>
    <property type="project" value="TreeGrafter"/>
</dbReference>
<evidence type="ECO:0000256" key="2">
    <source>
        <dbReference type="ARBA" id="ARBA00022723"/>
    </source>
</evidence>
<dbReference type="InterPro" id="IPR001199">
    <property type="entry name" value="Cyt_B5-like_heme/steroid-bd"/>
</dbReference>
<comment type="caution">
    <text evidence="6">The sequence shown here is derived from an EMBL/GenBank/DDBJ whole genome shotgun (WGS) entry which is preliminary data.</text>
</comment>
<dbReference type="PRINTS" id="PR00363">
    <property type="entry name" value="CYTOCHROMEB5"/>
</dbReference>
<evidence type="ECO:0000313" key="7">
    <source>
        <dbReference type="Proteomes" id="UP000324585"/>
    </source>
</evidence>
<dbReference type="AlphaFoldDB" id="A0A5J4Z1U9"/>
<dbReference type="OMA" id="LSANWWN"/>
<keyword evidence="4" id="KW-0812">Transmembrane</keyword>
<dbReference type="GO" id="GO:0046872">
    <property type="term" value="F:metal ion binding"/>
    <property type="evidence" value="ECO:0007669"/>
    <property type="project" value="UniProtKB-KW"/>
</dbReference>
<dbReference type="CDD" id="cd03506">
    <property type="entry name" value="Delta6-FADS-like"/>
    <property type="match status" value="1"/>
</dbReference>
<dbReference type="PANTHER" id="PTHR19353">
    <property type="entry name" value="FATTY ACID DESATURASE 2"/>
    <property type="match status" value="1"/>
</dbReference>
<dbReference type="GO" id="GO:0042759">
    <property type="term" value="P:long-chain fatty acid biosynthetic process"/>
    <property type="evidence" value="ECO:0007669"/>
    <property type="project" value="UniProtKB-ARBA"/>
</dbReference>
<keyword evidence="3" id="KW-0408">Iron</keyword>
<dbReference type="Gene3D" id="3.10.120.10">
    <property type="entry name" value="Cytochrome b5-like heme/steroid binding domain"/>
    <property type="match status" value="1"/>
</dbReference>
<reference evidence="7" key="1">
    <citation type="journal article" date="2019" name="Nat. Commun.">
        <title>Expansion of phycobilisome linker gene families in mesophilic red algae.</title>
        <authorList>
            <person name="Lee J."/>
            <person name="Kim D."/>
            <person name="Bhattacharya D."/>
            <person name="Yoon H.S."/>
        </authorList>
    </citation>
    <scope>NUCLEOTIDE SEQUENCE [LARGE SCALE GENOMIC DNA]</scope>
    <source>
        <strain evidence="7">CCMP 1328</strain>
    </source>
</reference>
<feature type="transmembrane region" description="Helical" evidence="4">
    <location>
        <begin position="74"/>
        <end position="97"/>
    </location>
</feature>
<dbReference type="Pfam" id="PF00487">
    <property type="entry name" value="FA_desaturase"/>
    <property type="match status" value="1"/>
</dbReference>
<accession>A0A5J4Z1U9</accession>
<dbReference type="PROSITE" id="PS50255">
    <property type="entry name" value="CYTOCHROME_B5_2"/>
    <property type="match status" value="1"/>
</dbReference>
<evidence type="ECO:0000256" key="1">
    <source>
        <dbReference type="ARBA" id="ARBA00022617"/>
    </source>
</evidence>
<name>A0A5J4Z1U9_PORPP</name>
<keyword evidence="2" id="KW-0479">Metal-binding</keyword>
<dbReference type="InterPro" id="IPR005804">
    <property type="entry name" value="FA_desaturase_dom"/>
</dbReference>
<dbReference type="SMART" id="SM01117">
    <property type="entry name" value="Cyt-b5"/>
    <property type="match status" value="1"/>
</dbReference>
<dbReference type="SUPFAM" id="SSF55856">
    <property type="entry name" value="Cytochrome b5-like heme/steroid binding domain"/>
    <property type="match status" value="1"/>
</dbReference>
<dbReference type="InterPro" id="IPR012171">
    <property type="entry name" value="Fatty_acid_desaturase"/>
</dbReference>
<keyword evidence="4" id="KW-1133">Transmembrane helix</keyword>
<dbReference type="InterPro" id="IPR036400">
    <property type="entry name" value="Cyt_B5-like_heme/steroid_sf"/>
</dbReference>
<dbReference type="PANTHER" id="PTHR19353:SF19">
    <property type="entry name" value="DELTA(5) FATTY ACID DESATURASE C-RELATED"/>
    <property type="match status" value="1"/>
</dbReference>
<feature type="domain" description="Cytochrome b5 heme-binding" evidence="5">
    <location>
        <begin position="117"/>
        <end position="194"/>
    </location>
</feature>
<keyword evidence="4" id="KW-0472">Membrane</keyword>